<dbReference type="Proteomes" id="UP001596380">
    <property type="component" value="Unassembled WGS sequence"/>
</dbReference>
<comment type="caution">
    <text evidence="2">The sequence shown here is derived from an EMBL/GenBank/DDBJ whole genome shotgun (WGS) entry which is preliminary data.</text>
</comment>
<keyword evidence="1" id="KW-0472">Membrane</keyword>
<evidence type="ECO:0008006" key="4">
    <source>
        <dbReference type="Google" id="ProtNLM"/>
    </source>
</evidence>
<keyword evidence="1" id="KW-0812">Transmembrane</keyword>
<feature type="transmembrane region" description="Helical" evidence="1">
    <location>
        <begin position="27"/>
        <end position="45"/>
    </location>
</feature>
<evidence type="ECO:0000256" key="1">
    <source>
        <dbReference type="SAM" id="Phobius"/>
    </source>
</evidence>
<evidence type="ECO:0000313" key="2">
    <source>
        <dbReference type="EMBL" id="MFC6879162.1"/>
    </source>
</evidence>
<name>A0ABW2CCQ9_9ACTN</name>
<organism evidence="2 3">
    <name type="scientific">Actinomadura yumaensis</name>
    <dbReference type="NCBI Taxonomy" id="111807"/>
    <lineage>
        <taxon>Bacteria</taxon>
        <taxon>Bacillati</taxon>
        <taxon>Actinomycetota</taxon>
        <taxon>Actinomycetes</taxon>
        <taxon>Streptosporangiales</taxon>
        <taxon>Thermomonosporaceae</taxon>
        <taxon>Actinomadura</taxon>
    </lineage>
</organism>
<reference evidence="3" key="1">
    <citation type="journal article" date="2019" name="Int. J. Syst. Evol. Microbiol.">
        <title>The Global Catalogue of Microorganisms (GCM) 10K type strain sequencing project: providing services to taxonomists for standard genome sequencing and annotation.</title>
        <authorList>
            <consortium name="The Broad Institute Genomics Platform"/>
            <consortium name="The Broad Institute Genome Sequencing Center for Infectious Disease"/>
            <person name="Wu L."/>
            <person name="Ma J."/>
        </authorList>
    </citation>
    <scope>NUCLEOTIDE SEQUENCE [LARGE SCALE GENOMIC DNA]</scope>
    <source>
        <strain evidence="3">JCM 3369</strain>
    </source>
</reference>
<keyword evidence="1" id="KW-1133">Transmembrane helix</keyword>
<proteinExistence type="predicted"/>
<dbReference type="EMBL" id="JBHSXS010000002">
    <property type="protein sequence ID" value="MFC6879162.1"/>
    <property type="molecule type" value="Genomic_DNA"/>
</dbReference>
<evidence type="ECO:0000313" key="3">
    <source>
        <dbReference type="Proteomes" id="UP001596380"/>
    </source>
</evidence>
<dbReference type="RefSeq" id="WP_160823847.1">
    <property type="nucleotide sequence ID" value="NZ_JBHSXE010000001.1"/>
</dbReference>
<keyword evidence="3" id="KW-1185">Reference proteome</keyword>
<gene>
    <name evidence="2" type="ORF">ACFQKB_05210</name>
</gene>
<protein>
    <recommendedName>
        <fullName evidence="4">DUF4175 domain-containing protein</fullName>
    </recommendedName>
</protein>
<accession>A0ABW2CCQ9</accession>
<feature type="transmembrane region" description="Helical" evidence="1">
    <location>
        <begin position="51"/>
        <end position="76"/>
    </location>
</feature>
<sequence>MPIPKRTHPPVRPRENRAVQATPMSRALPVLIAAVVLIAYTVFWMTTTALLALAFAFAAAVAGTVLLTLVFGAGWLRPARGASRFRRNR</sequence>